<sequence>MTLSDITGVEAIQQHLETLAAKHRTRGSRKNFLQARHMKEEFLTRRNIGEEKIDDATADLLFDGFARVVCKANAIPRKELFEAWAMALYVHNHFSTAESRRIADLACGHGLLSWALMYLDDQSHRLNVSSEPSYQPRTAICIDLKMPMSVEKLETAMTEQWPTFEGRWNYVEGALERIVSSPSTLMVGIHCCAALSDKVIDLAVAANAPLALVPCCHTRKCLSEEQNMNLKALLEDQGMTLAEFIDGNRIQRLKDAGYTVTEERIPQVITPKNRIILANPPSKTVAQEAAPLLTELIYSTSLLKFTIPVGDSIQARSEIELLSGREAANRRRRKLPPHLSVSIILPHPDAVTIPDIERLSSAVAEEYKLVNNGELVDAVIITSVEQVGKLHARTDGRYSRTFRITFQVMDETGKVPEVTKKQAKEMTLTICQLIDTSFGDDVMVRQVPGEKDVRKEHLKRQFLNESRSPVDSTAMRANVSLFSCNPSSRHKGLREATVINWKHSQILVWVFALLLLVVSVPCTRVVALQTARLHFLYPVQLSVETSLTAKKHPKRKSSSLASQSFQDSRRVQRILRNRSTRGRPQLSSEEPPDGNRFTIESPERTDSKIAQAQIRKNVGKLSPSIRSSEPQIRKDSEPDVDVSNGIDFPYELTFQALQSYYKENQDLCLPRRFLVPESDAYPSIWHGLDLARTVYNMKWWQTHVKQRPDRVSQLNQIGFLWERLQPEWNLILEALIVYRGMYGDLIVPSNFTVPFKDPDWPKACWGIALGSVVFKIRNRSDHLRDVHTAWKRREQLDRIGFVWDAQELRFKKFCTALKLYAKIEQNDEVTLERKLKKVGSASPQLFALKIPTKFVVPRSSRWPNDFWGYRLGERCTQVRQKQLYVKGHPDRLKVLADLGFYISSGNDSLKWLQVVHAAALYSQMHNNRLDVPTKYVVPAPRKLKRGEGVNEDFVPVVEYSNELFRDDAWPWPEYLWGFPLGQRLRDIRVKGYFLRGDQAAIRRQQLDALGFNWDPPRGRPRKQNVTR</sequence>
<dbReference type="AlphaFoldDB" id="A0A9K3LAC5"/>
<reference evidence="3" key="1">
    <citation type="journal article" date="2021" name="Sci. Rep.">
        <title>Diploid genomic architecture of Nitzschia inconspicua, an elite biomass production diatom.</title>
        <authorList>
            <person name="Oliver A."/>
            <person name="Podell S."/>
            <person name="Pinowska A."/>
            <person name="Traller J.C."/>
            <person name="Smith S.R."/>
            <person name="McClure R."/>
            <person name="Beliaev A."/>
            <person name="Bohutskyi P."/>
            <person name="Hill E.A."/>
            <person name="Rabines A."/>
            <person name="Zheng H."/>
            <person name="Allen L.Z."/>
            <person name="Kuo A."/>
            <person name="Grigoriev I.V."/>
            <person name="Allen A.E."/>
            <person name="Hazlebeck D."/>
            <person name="Allen E.E."/>
        </authorList>
    </citation>
    <scope>NUCLEOTIDE SEQUENCE</scope>
    <source>
        <strain evidence="3">Hildebrandi</strain>
    </source>
</reference>
<dbReference type="PANTHER" id="PTHR37066">
    <property type="entry name" value="HELICASE-ASSOCIATED"/>
    <property type="match status" value="1"/>
</dbReference>
<evidence type="ECO:0000313" key="3">
    <source>
        <dbReference type="EMBL" id="KAG7358670.1"/>
    </source>
</evidence>
<keyword evidence="4" id="KW-1185">Reference proteome</keyword>
<gene>
    <name evidence="3" type="ORF">IV203_015259</name>
</gene>
<dbReference type="PANTHER" id="PTHR37066:SF1">
    <property type="entry name" value="LNS2_PITP DOMAIN-CONTAINING PROTEIN"/>
    <property type="match status" value="1"/>
</dbReference>
<feature type="region of interest" description="Disordered" evidence="1">
    <location>
        <begin position="549"/>
        <end position="603"/>
    </location>
</feature>
<name>A0A9K3LAC5_9STRA</name>
<protein>
    <submittedName>
        <fullName evidence="3">Helicase domain protein</fullName>
    </submittedName>
</protein>
<keyword evidence="3" id="KW-0067">ATP-binding</keyword>
<evidence type="ECO:0000259" key="2">
    <source>
        <dbReference type="Pfam" id="PF13679"/>
    </source>
</evidence>
<dbReference type="InterPro" id="IPR025714">
    <property type="entry name" value="Methyltranfer_dom"/>
</dbReference>
<dbReference type="Pfam" id="PF13679">
    <property type="entry name" value="Methyltransf_32"/>
    <property type="match status" value="1"/>
</dbReference>
<dbReference type="GO" id="GO:0004386">
    <property type="term" value="F:helicase activity"/>
    <property type="evidence" value="ECO:0007669"/>
    <property type="project" value="UniProtKB-KW"/>
</dbReference>
<keyword evidence="3" id="KW-0347">Helicase</keyword>
<evidence type="ECO:0000256" key="1">
    <source>
        <dbReference type="SAM" id="MobiDB-lite"/>
    </source>
</evidence>
<feature type="region of interest" description="Disordered" evidence="1">
    <location>
        <begin position="618"/>
        <end position="640"/>
    </location>
</feature>
<dbReference type="OrthoDB" id="70932at2759"/>
<comment type="caution">
    <text evidence="3">The sequence shown here is derived from an EMBL/GenBank/DDBJ whole genome shotgun (WGS) entry which is preliminary data.</text>
</comment>
<reference evidence="3" key="2">
    <citation type="submission" date="2021-04" db="EMBL/GenBank/DDBJ databases">
        <authorList>
            <person name="Podell S."/>
        </authorList>
    </citation>
    <scope>NUCLEOTIDE SEQUENCE</scope>
    <source>
        <strain evidence="3">Hildebrandi</strain>
    </source>
</reference>
<keyword evidence="3" id="KW-0547">Nucleotide-binding</keyword>
<keyword evidence="3" id="KW-0378">Hydrolase</keyword>
<organism evidence="3 4">
    <name type="scientific">Nitzschia inconspicua</name>
    <dbReference type="NCBI Taxonomy" id="303405"/>
    <lineage>
        <taxon>Eukaryota</taxon>
        <taxon>Sar</taxon>
        <taxon>Stramenopiles</taxon>
        <taxon>Ochrophyta</taxon>
        <taxon>Bacillariophyta</taxon>
        <taxon>Bacillariophyceae</taxon>
        <taxon>Bacillariophycidae</taxon>
        <taxon>Bacillariales</taxon>
        <taxon>Bacillariaceae</taxon>
        <taxon>Nitzschia</taxon>
    </lineage>
</organism>
<feature type="domain" description="Methyltransferase" evidence="2">
    <location>
        <begin position="94"/>
        <end position="218"/>
    </location>
</feature>
<accession>A0A9K3LAC5</accession>
<feature type="compositionally biased region" description="Basic residues" evidence="1">
    <location>
        <begin position="571"/>
        <end position="581"/>
    </location>
</feature>
<evidence type="ECO:0000313" key="4">
    <source>
        <dbReference type="Proteomes" id="UP000693970"/>
    </source>
</evidence>
<proteinExistence type="predicted"/>
<dbReference type="EMBL" id="JAGRRH010000014">
    <property type="protein sequence ID" value="KAG7358670.1"/>
    <property type="molecule type" value="Genomic_DNA"/>
</dbReference>
<dbReference type="Proteomes" id="UP000693970">
    <property type="component" value="Unassembled WGS sequence"/>
</dbReference>